<organism evidence="2 3">
    <name type="scientific">Leifsonia virtsii</name>
    <dbReference type="NCBI Taxonomy" id="3035915"/>
    <lineage>
        <taxon>Bacteria</taxon>
        <taxon>Bacillati</taxon>
        <taxon>Actinomycetota</taxon>
        <taxon>Actinomycetes</taxon>
        <taxon>Micrococcales</taxon>
        <taxon>Microbacteriaceae</taxon>
        <taxon>Leifsonia</taxon>
    </lineage>
</organism>
<keyword evidence="1" id="KW-0732">Signal</keyword>
<evidence type="ECO:0000256" key="1">
    <source>
        <dbReference type="SAM" id="SignalP"/>
    </source>
</evidence>
<comment type="caution">
    <text evidence="2">The sequence shown here is derived from an EMBL/GenBank/DDBJ whole genome shotgun (WGS) entry which is preliminary data.</text>
</comment>
<evidence type="ECO:0000313" key="3">
    <source>
        <dbReference type="Proteomes" id="UP001174210"/>
    </source>
</evidence>
<sequence length="100" mass="9552">MTAEFAIATPVVLACVALCVAVVVGAAAHAGLAASAASAARLAARGDDPGGAELPAGTAVSVEPHGSTTCVKLIAPEGALSIIGVRISARACALDEGSDE</sequence>
<dbReference type="Proteomes" id="UP001174210">
    <property type="component" value="Unassembled WGS sequence"/>
</dbReference>
<dbReference type="RefSeq" id="WP_301219648.1">
    <property type="nucleotide sequence ID" value="NZ_JAROCB010000004.1"/>
</dbReference>
<feature type="signal peptide" evidence="1">
    <location>
        <begin position="1"/>
        <end position="30"/>
    </location>
</feature>
<protein>
    <recommendedName>
        <fullName evidence="4">TadE-like protein</fullName>
    </recommendedName>
</protein>
<proteinExistence type="predicted"/>
<evidence type="ECO:0000313" key="2">
    <source>
        <dbReference type="EMBL" id="MDN4598298.1"/>
    </source>
</evidence>
<keyword evidence="3" id="KW-1185">Reference proteome</keyword>
<dbReference type="EMBL" id="JAROCB010000004">
    <property type="protein sequence ID" value="MDN4598298.1"/>
    <property type="molecule type" value="Genomic_DNA"/>
</dbReference>
<gene>
    <name evidence="2" type="ORF">P5G59_14190</name>
</gene>
<evidence type="ECO:0008006" key="4">
    <source>
        <dbReference type="Google" id="ProtNLM"/>
    </source>
</evidence>
<accession>A0ABT8IZP4</accession>
<feature type="chain" id="PRO_5046391145" description="TadE-like protein" evidence="1">
    <location>
        <begin position="31"/>
        <end position="100"/>
    </location>
</feature>
<name>A0ABT8IZP4_9MICO</name>
<reference evidence="2" key="1">
    <citation type="submission" date="2023-03" db="EMBL/GenBank/DDBJ databases">
        <title>MT1 and MT2 Draft Genomes of Novel Species.</title>
        <authorList>
            <person name="Venkateswaran K."/>
        </authorList>
    </citation>
    <scope>NUCLEOTIDE SEQUENCE</scope>
    <source>
        <strain evidence="2">F6_8S_P_1A</strain>
    </source>
</reference>